<organism evidence="3">
    <name type="scientific">Rhizopus microsporus var. microsporus</name>
    <dbReference type="NCBI Taxonomy" id="86635"/>
    <lineage>
        <taxon>Eukaryota</taxon>
        <taxon>Fungi</taxon>
        <taxon>Fungi incertae sedis</taxon>
        <taxon>Mucoromycota</taxon>
        <taxon>Mucoromycotina</taxon>
        <taxon>Mucoromycetes</taxon>
        <taxon>Mucorales</taxon>
        <taxon>Mucorineae</taxon>
        <taxon>Rhizopodaceae</taxon>
        <taxon>Rhizopus</taxon>
    </lineage>
</organism>
<feature type="transmembrane region" description="Helical" evidence="1">
    <location>
        <begin position="58"/>
        <end position="79"/>
    </location>
</feature>
<keyword evidence="1" id="KW-0472">Membrane</keyword>
<dbReference type="Pfam" id="PF20584">
    <property type="entry name" value="DUF6787"/>
    <property type="match status" value="1"/>
</dbReference>
<accession>A0A1X0R0Y1</accession>
<dbReference type="EMBL" id="KV921941">
    <property type="protein sequence ID" value="ORE05598.1"/>
    <property type="molecule type" value="Genomic_DNA"/>
</dbReference>
<evidence type="ECO:0000313" key="3">
    <source>
        <dbReference type="EMBL" id="ORE05598.1"/>
    </source>
</evidence>
<keyword evidence="1" id="KW-0812">Transmembrane</keyword>
<proteinExistence type="predicted"/>
<sequence length="121" mass="14509">MNEDTALLRESTKSDCKTMLKKAFIWFWRICIFAITGSSSVHVTSALLHWLHFPKNTWYYYVVFILVETVVYTIMLVSIGTILFQWRYFCTIAFRLWAWLMPKRWKTWCARRLDNSPATLL</sequence>
<dbReference type="AlphaFoldDB" id="A0A1X0R0Y1"/>
<evidence type="ECO:0000259" key="2">
    <source>
        <dbReference type="Pfam" id="PF20584"/>
    </source>
</evidence>
<feature type="transmembrane region" description="Helical" evidence="1">
    <location>
        <begin position="26"/>
        <end position="51"/>
    </location>
</feature>
<dbReference type="Proteomes" id="UP000242414">
    <property type="component" value="Unassembled WGS sequence"/>
</dbReference>
<reference evidence="3" key="1">
    <citation type="journal article" date="2016" name="Proc. Natl. Acad. Sci. U.S.A.">
        <title>Lipid metabolic changes in an early divergent fungus govern the establishment of a mutualistic symbiosis with endobacteria.</title>
        <authorList>
            <person name="Lastovetsky O.A."/>
            <person name="Gaspar M.L."/>
            <person name="Mondo S.J."/>
            <person name="LaButti K.M."/>
            <person name="Sandor L."/>
            <person name="Grigoriev I.V."/>
            <person name="Henry S.A."/>
            <person name="Pawlowska T.E."/>
        </authorList>
    </citation>
    <scope>NUCLEOTIDE SEQUENCE [LARGE SCALE GENOMIC DNA]</scope>
    <source>
        <strain evidence="3">ATCC 52814</strain>
    </source>
</reference>
<dbReference type="OrthoDB" id="270912at2759"/>
<keyword evidence="1" id="KW-1133">Transmembrane helix</keyword>
<protein>
    <recommendedName>
        <fullName evidence="2">DUF6787 domain-containing protein</fullName>
    </recommendedName>
</protein>
<dbReference type="InterPro" id="IPR046714">
    <property type="entry name" value="DUF6787"/>
</dbReference>
<evidence type="ECO:0000256" key="1">
    <source>
        <dbReference type="SAM" id="Phobius"/>
    </source>
</evidence>
<gene>
    <name evidence="3" type="ORF">BCV72DRAFT_306267</name>
</gene>
<feature type="domain" description="DUF6787" evidence="2">
    <location>
        <begin position="31"/>
        <end position="99"/>
    </location>
</feature>
<dbReference type="VEuPathDB" id="FungiDB:BCV72DRAFT_306267"/>
<name>A0A1X0R0Y1_RHIZD</name>